<organism evidence="1 2">
    <name type="scientific">Halostagnicola larsenii XH-48</name>
    <dbReference type="NCBI Taxonomy" id="797299"/>
    <lineage>
        <taxon>Archaea</taxon>
        <taxon>Methanobacteriati</taxon>
        <taxon>Methanobacteriota</taxon>
        <taxon>Stenosarchaea group</taxon>
        <taxon>Halobacteria</taxon>
        <taxon>Halobacteriales</taxon>
        <taxon>Natrialbaceae</taxon>
        <taxon>Halostagnicola</taxon>
    </lineage>
</organism>
<dbReference type="HOGENOM" id="CLU_3353842_0_0_2"/>
<keyword evidence="2" id="KW-1185">Reference proteome</keyword>
<dbReference type="EMBL" id="CP007055">
    <property type="protein sequence ID" value="AHG00998.1"/>
    <property type="molecule type" value="Genomic_DNA"/>
</dbReference>
<accession>W0JVC2</accession>
<sequence>MSQVKATESPTRPLETQLRVREVRGESVARTVLEPC</sequence>
<reference evidence="1 2" key="1">
    <citation type="submission" date="2014-01" db="EMBL/GenBank/DDBJ databases">
        <authorList>
            <consortium name="DOE Joint Genome Institute"/>
            <person name="Anderson I."/>
            <person name="Huntemann M."/>
            <person name="Han J."/>
            <person name="Chen A."/>
            <person name="Kyrpides N."/>
            <person name="Mavromatis K."/>
            <person name="Markowitz V."/>
            <person name="Palaniappan K."/>
            <person name="Ivanova N."/>
            <person name="Schaumberg A."/>
            <person name="Pati A."/>
            <person name="Liolios K."/>
            <person name="Nordberg H.P."/>
            <person name="Cantor M.N."/>
            <person name="Hua S.X."/>
            <person name="Woyke T."/>
        </authorList>
    </citation>
    <scope>NUCLEOTIDE SEQUENCE [LARGE SCALE GENOMIC DNA]</scope>
    <source>
        <strain evidence="1 2">XH-48</strain>
    </source>
</reference>
<dbReference type="Proteomes" id="UP000019024">
    <property type="component" value="Chromosome"/>
</dbReference>
<dbReference type="KEGG" id="hlr:HALLA_12305"/>
<gene>
    <name evidence="1" type="ORF">HALLA_12305</name>
</gene>
<proteinExistence type="predicted"/>
<protein>
    <submittedName>
        <fullName evidence="1">Uncharacterized protein</fullName>
    </submittedName>
</protein>
<evidence type="ECO:0000313" key="1">
    <source>
        <dbReference type="EMBL" id="AHG00998.1"/>
    </source>
</evidence>
<dbReference type="AlphaFoldDB" id="W0JVC2"/>
<evidence type="ECO:0000313" key="2">
    <source>
        <dbReference type="Proteomes" id="UP000019024"/>
    </source>
</evidence>
<name>W0JVC2_9EURY</name>